<organism evidence="3 4">
    <name type="scientific">Aquibacillus rhizosphaerae</name>
    <dbReference type="NCBI Taxonomy" id="3051431"/>
    <lineage>
        <taxon>Bacteria</taxon>
        <taxon>Bacillati</taxon>
        <taxon>Bacillota</taxon>
        <taxon>Bacilli</taxon>
        <taxon>Bacillales</taxon>
        <taxon>Bacillaceae</taxon>
        <taxon>Aquibacillus</taxon>
    </lineage>
</organism>
<keyword evidence="1" id="KW-0472">Membrane</keyword>
<evidence type="ECO:0000313" key="3">
    <source>
        <dbReference type="EMBL" id="MDL4839808.1"/>
    </source>
</evidence>
<sequence length="281" mass="30692">MSLINKQHAKIKAKEAGHEAKPWVRSFARFGFFAKGTVYILIGILSFMAALGVGGKTTGSKGAFASVASQPFGEIILWIVAIGLLGYVFWRVFQVINDPYYNKTNTKRIVIRTGFAISAGIYGFLIYKAVSIAMHADNGGGSSQTSTAKLLSQPFGPSIIMLVGIGIIIFAISEIIKALQSKFKKHLMVNEMNHREKQWFTVFGKTGLIARGLVFCIIGSFLIQNALTSNPDQTVGLDRALSEIAQQPFGQWMLGITAIGLFLYGVFLFFKGKYAKISLSS</sequence>
<feature type="transmembrane region" description="Helical" evidence="1">
    <location>
        <begin position="75"/>
        <end position="93"/>
    </location>
</feature>
<feature type="domain" description="DUF1206" evidence="2">
    <location>
        <begin position="114"/>
        <end position="179"/>
    </location>
</feature>
<dbReference type="RefSeq" id="WP_285930766.1">
    <property type="nucleotide sequence ID" value="NZ_JASTZU010000018.1"/>
</dbReference>
<dbReference type="Pfam" id="PF06724">
    <property type="entry name" value="DUF1206"/>
    <property type="match status" value="3"/>
</dbReference>
<keyword evidence="4" id="KW-1185">Reference proteome</keyword>
<dbReference type="InterPro" id="IPR009597">
    <property type="entry name" value="DUF1206"/>
</dbReference>
<feature type="domain" description="DUF1206" evidence="2">
    <location>
        <begin position="207"/>
        <end position="274"/>
    </location>
</feature>
<keyword evidence="1" id="KW-0812">Transmembrane</keyword>
<feature type="transmembrane region" description="Helical" evidence="1">
    <location>
        <begin position="199"/>
        <end position="223"/>
    </location>
</feature>
<evidence type="ECO:0000313" key="4">
    <source>
        <dbReference type="Proteomes" id="UP001235343"/>
    </source>
</evidence>
<feature type="transmembrane region" description="Helical" evidence="1">
    <location>
        <begin position="249"/>
        <end position="270"/>
    </location>
</feature>
<evidence type="ECO:0000256" key="1">
    <source>
        <dbReference type="SAM" id="Phobius"/>
    </source>
</evidence>
<dbReference type="EMBL" id="JASTZU010000018">
    <property type="protein sequence ID" value="MDL4839808.1"/>
    <property type="molecule type" value="Genomic_DNA"/>
</dbReference>
<gene>
    <name evidence="3" type="ORF">QQS35_04970</name>
</gene>
<proteinExistence type="predicted"/>
<feature type="domain" description="DUF1206" evidence="2">
    <location>
        <begin position="30"/>
        <end position="95"/>
    </location>
</feature>
<feature type="transmembrane region" description="Helical" evidence="1">
    <location>
        <begin position="32"/>
        <end position="55"/>
    </location>
</feature>
<keyword evidence="1" id="KW-1133">Transmembrane helix</keyword>
<reference evidence="3 4" key="1">
    <citation type="submission" date="2023-06" db="EMBL/GenBank/DDBJ databases">
        <title>Aquibacillus rhizosphaerae LR5S19.</title>
        <authorList>
            <person name="Sun J.-Q."/>
        </authorList>
    </citation>
    <scope>NUCLEOTIDE SEQUENCE [LARGE SCALE GENOMIC DNA]</scope>
    <source>
        <strain evidence="3 4">LR5S19</strain>
    </source>
</reference>
<feature type="transmembrane region" description="Helical" evidence="1">
    <location>
        <begin position="114"/>
        <end position="135"/>
    </location>
</feature>
<dbReference type="Proteomes" id="UP001235343">
    <property type="component" value="Unassembled WGS sequence"/>
</dbReference>
<name>A0ABT7L1S4_9BACI</name>
<feature type="transmembrane region" description="Helical" evidence="1">
    <location>
        <begin position="155"/>
        <end position="179"/>
    </location>
</feature>
<comment type="caution">
    <text evidence="3">The sequence shown here is derived from an EMBL/GenBank/DDBJ whole genome shotgun (WGS) entry which is preliminary data.</text>
</comment>
<evidence type="ECO:0000259" key="2">
    <source>
        <dbReference type="Pfam" id="PF06724"/>
    </source>
</evidence>
<protein>
    <submittedName>
        <fullName evidence="3">DUF1206 domain-containing protein</fullName>
    </submittedName>
</protein>
<accession>A0ABT7L1S4</accession>